<dbReference type="STRING" id="198616.SAMN05216193_111165"/>
<evidence type="ECO:0000259" key="9">
    <source>
        <dbReference type="Pfam" id="PF02771"/>
    </source>
</evidence>
<dbReference type="Proteomes" id="UP000242957">
    <property type="component" value="Unassembled WGS sequence"/>
</dbReference>
<comment type="cofactor">
    <cofactor evidence="1 6">
        <name>FAD</name>
        <dbReference type="ChEBI" id="CHEBI:57692"/>
    </cofactor>
</comment>
<keyword evidence="11" id="KW-1185">Reference proteome</keyword>
<dbReference type="Gene3D" id="1.10.540.10">
    <property type="entry name" value="Acyl-CoA dehydrogenase/oxidase, N-terminal domain"/>
    <property type="match status" value="1"/>
</dbReference>
<accession>A0A1H0JQQ6</accession>
<keyword evidence="5 6" id="KW-0560">Oxidoreductase</keyword>
<dbReference type="PANTHER" id="PTHR43884">
    <property type="entry name" value="ACYL-COA DEHYDROGENASE"/>
    <property type="match status" value="1"/>
</dbReference>
<dbReference type="InterPro" id="IPR013786">
    <property type="entry name" value="AcylCoA_DH/ox_N"/>
</dbReference>
<evidence type="ECO:0000256" key="4">
    <source>
        <dbReference type="ARBA" id="ARBA00022827"/>
    </source>
</evidence>
<dbReference type="InterPro" id="IPR009075">
    <property type="entry name" value="AcylCo_DH/oxidase_C"/>
</dbReference>
<evidence type="ECO:0000259" key="7">
    <source>
        <dbReference type="Pfam" id="PF00441"/>
    </source>
</evidence>
<gene>
    <name evidence="10" type="ORF">SAMN05216193_111165</name>
</gene>
<evidence type="ECO:0000256" key="5">
    <source>
        <dbReference type="ARBA" id="ARBA00023002"/>
    </source>
</evidence>
<evidence type="ECO:0000313" key="10">
    <source>
        <dbReference type="EMBL" id="SDO45904.1"/>
    </source>
</evidence>
<dbReference type="FunFam" id="1.20.140.10:FF:000001">
    <property type="entry name" value="Acyl-CoA dehydrogenase"/>
    <property type="match status" value="1"/>
</dbReference>
<evidence type="ECO:0000256" key="3">
    <source>
        <dbReference type="ARBA" id="ARBA00022630"/>
    </source>
</evidence>
<proteinExistence type="inferred from homology"/>
<dbReference type="RefSeq" id="WP_084311239.1">
    <property type="nucleotide sequence ID" value="NZ_FNIJ01000011.1"/>
</dbReference>
<name>A0A1H0JQQ6_9PSED</name>
<keyword evidence="3 6" id="KW-0285">Flavoprotein</keyword>
<dbReference type="SUPFAM" id="SSF56645">
    <property type="entry name" value="Acyl-CoA dehydrogenase NM domain-like"/>
    <property type="match status" value="1"/>
</dbReference>
<sequence length="383" mass="42405">MQLDNYRSAWMTDDLSAFGDSIRRFVRERMAPNEDKWRAQHQGDRETWLACGEMGMILPDVPSEYGGADGTPAHYAVMLQELAYGGAASIALSISHIVGHYILASGTEEQKRQWLPKIASGECICSIAMTEPGTGSDLQGVRTRAVKKGDKYVISGSKTFISNGQLSDMVVVVAKTDMEAKGSQGISLFIVDTRTPGFIRGKCLDKIGMPGQDTSEMFFDECEVPADCLLGGAEGQGFYQLMQQLPYERAEISIQAVAQMERALALTVEYTKERKAFGKAILDFQNTRFTLADVKATVVASRTFVDLIIQRWVDGSLDTTLASMGKFWLTERQGEVMDRCLQFFGGFGYMNEYPIARMYADARVARIYGGANEIQRELVGRSL</sequence>
<comment type="similarity">
    <text evidence="2 6">Belongs to the acyl-CoA dehydrogenase family.</text>
</comment>
<feature type="domain" description="Acyl-CoA oxidase/dehydrogenase middle" evidence="8">
    <location>
        <begin position="126"/>
        <end position="222"/>
    </location>
</feature>
<evidence type="ECO:0000256" key="2">
    <source>
        <dbReference type="ARBA" id="ARBA00009347"/>
    </source>
</evidence>
<dbReference type="Pfam" id="PF02771">
    <property type="entry name" value="Acyl-CoA_dh_N"/>
    <property type="match status" value="1"/>
</dbReference>
<dbReference type="EMBL" id="FNIJ01000011">
    <property type="protein sequence ID" value="SDO45904.1"/>
    <property type="molecule type" value="Genomic_DNA"/>
</dbReference>
<dbReference type="PANTHER" id="PTHR43884:SF12">
    <property type="entry name" value="ISOVALERYL-COA DEHYDROGENASE, MITOCHONDRIAL-RELATED"/>
    <property type="match status" value="1"/>
</dbReference>
<feature type="domain" description="Acyl-CoA dehydrogenase/oxidase C-terminal" evidence="7">
    <location>
        <begin position="235"/>
        <end position="383"/>
    </location>
</feature>
<reference evidence="11" key="1">
    <citation type="submission" date="2016-10" db="EMBL/GenBank/DDBJ databases">
        <authorList>
            <person name="Varghese N."/>
            <person name="Submissions S."/>
        </authorList>
    </citation>
    <scope>NUCLEOTIDE SEQUENCE [LARGE SCALE GENOMIC DNA]</scope>
    <source>
        <strain evidence="11">JCM 21621</strain>
    </source>
</reference>
<dbReference type="Pfam" id="PF00441">
    <property type="entry name" value="Acyl-CoA_dh_1"/>
    <property type="match status" value="1"/>
</dbReference>
<feature type="domain" description="Acyl-CoA dehydrogenase/oxidase N-terminal" evidence="9">
    <location>
        <begin position="12"/>
        <end position="122"/>
    </location>
</feature>
<dbReference type="OrthoDB" id="9775090at2"/>
<dbReference type="Pfam" id="PF02770">
    <property type="entry name" value="Acyl-CoA_dh_M"/>
    <property type="match status" value="1"/>
</dbReference>
<dbReference type="InterPro" id="IPR009100">
    <property type="entry name" value="AcylCoA_DH/oxidase_NM_dom_sf"/>
</dbReference>
<dbReference type="GO" id="GO:0050660">
    <property type="term" value="F:flavin adenine dinucleotide binding"/>
    <property type="evidence" value="ECO:0007669"/>
    <property type="project" value="InterPro"/>
</dbReference>
<evidence type="ECO:0000259" key="8">
    <source>
        <dbReference type="Pfam" id="PF02770"/>
    </source>
</evidence>
<dbReference type="InterPro" id="IPR037069">
    <property type="entry name" value="AcylCoA_DH/ox_N_sf"/>
</dbReference>
<dbReference type="InterPro" id="IPR036250">
    <property type="entry name" value="AcylCo_DH-like_C"/>
</dbReference>
<dbReference type="PROSITE" id="PS00073">
    <property type="entry name" value="ACYL_COA_DH_2"/>
    <property type="match status" value="1"/>
</dbReference>
<organism evidence="10 11">
    <name type="scientific">Pseudomonas jinjuensis</name>
    <dbReference type="NCBI Taxonomy" id="198616"/>
    <lineage>
        <taxon>Bacteria</taxon>
        <taxon>Pseudomonadati</taxon>
        <taxon>Pseudomonadota</taxon>
        <taxon>Gammaproteobacteria</taxon>
        <taxon>Pseudomonadales</taxon>
        <taxon>Pseudomonadaceae</taxon>
        <taxon>Pseudomonas</taxon>
    </lineage>
</organism>
<evidence type="ECO:0000313" key="11">
    <source>
        <dbReference type="Proteomes" id="UP000242957"/>
    </source>
</evidence>
<evidence type="ECO:0000256" key="6">
    <source>
        <dbReference type="RuleBase" id="RU362125"/>
    </source>
</evidence>
<protein>
    <submittedName>
        <fullName evidence="10">Acyl-CoA dehydrogenase</fullName>
    </submittedName>
</protein>
<keyword evidence="4 6" id="KW-0274">FAD</keyword>
<dbReference type="Gene3D" id="1.20.140.10">
    <property type="entry name" value="Butyryl-CoA Dehydrogenase, subunit A, domain 3"/>
    <property type="match status" value="1"/>
</dbReference>
<dbReference type="SUPFAM" id="SSF47203">
    <property type="entry name" value="Acyl-CoA dehydrogenase C-terminal domain-like"/>
    <property type="match status" value="1"/>
</dbReference>
<dbReference type="GO" id="GO:0003995">
    <property type="term" value="F:acyl-CoA dehydrogenase activity"/>
    <property type="evidence" value="ECO:0007669"/>
    <property type="project" value="InterPro"/>
</dbReference>
<dbReference type="AlphaFoldDB" id="A0A1H0JQQ6"/>
<dbReference type="InterPro" id="IPR006091">
    <property type="entry name" value="Acyl-CoA_Oxase/DH_mid-dom"/>
</dbReference>
<evidence type="ECO:0000256" key="1">
    <source>
        <dbReference type="ARBA" id="ARBA00001974"/>
    </source>
</evidence>
<dbReference type="FunFam" id="2.40.110.10:FF:000002">
    <property type="entry name" value="Acyl-CoA dehydrogenase fadE12"/>
    <property type="match status" value="1"/>
</dbReference>
<dbReference type="Gene3D" id="2.40.110.10">
    <property type="entry name" value="Butyryl-CoA Dehydrogenase, subunit A, domain 2"/>
    <property type="match status" value="1"/>
</dbReference>
<dbReference type="InterPro" id="IPR046373">
    <property type="entry name" value="Acyl-CoA_Oxase/DH_mid-dom_sf"/>
</dbReference>
<dbReference type="InterPro" id="IPR006089">
    <property type="entry name" value="Acyl-CoA_DH_CS"/>
</dbReference>